<organism evidence="1 2">
    <name type="scientific">Dysgonomonas mossii DSM 22836</name>
    <dbReference type="NCBI Taxonomy" id="742767"/>
    <lineage>
        <taxon>Bacteria</taxon>
        <taxon>Pseudomonadati</taxon>
        <taxon>Bacteroidota</taxon>
        <taxon>Bacteroidia</taxon>
        <taxon>Bacteroidales</taxon>
        <taxon>Dysgonomonadaceae</taxon>
        <taxon>Dysgonomonas</taxon>
    </lineage>
</organism>
<dbReference type="EMBL" id="ADLW01000021">
    <property type="protein sequence ID" value="EGK04716.1"/>
    <property type="molecule type" value="Genomic_DNA"/>
</dbReference>
<dbReference type="GeneID" id="78083922"/>
<dbReference type="RefSeq" id="WP_006844694.1">
    <property type="nucleotide sequence ID" value="NZ_AQWJ01000012.1"/>
</dbReference>
<protein>
    <submittedName>
        <fullName evidence="1">Uncharacterized protein</fullName>
    </submittedName>
</protein>
<evidence type="ECO:0000313" key="2">
    <source>
        <dbReference type="Proteomes" id="UP000006420"/>
    </source>
</evidence>
<dbReference type="Proteomes" id="UP000006420">
    <property type="component" value="Unassembled WGS sequence"/>
</dbReference>
<comment type="caution">
    <text evidence="1">The sequence shown here is derived from an EMBL/GenBank/DDBJ whole genome shotgun (WGS) entry which is preliminary data.</text>
</comment>
<reference evidence="1 2" key="1">
    <citation type="submission" date="2011-04" db="EMBL/GenBank/DDBJ databases">
        <title>The Genome Sequence of Dysgonomonas mossii DSM 22836.</title>
        <authorList>
            <consortium name="The Broad Institute Genome Sequencing Platform"/>
            <person name="Earl A."/>
            <person name="Ward D."/>
            <person name="Feldgarden M."/>
            <person name="Gevers D."/>
            <person name="Pudlo N."/>
            <person name="Martens E."/>
            <person name="Allen-Vercoe E."/>
            <person name="Young S.K."/>
            <person name="Zeng Q."/>
            <person name="Gargeya S."/>
            <person name="Fitzgerald M."/>
            <person name="Haas B."/>
            <person name="Abouelleil A."/>
            <person name="Alvarado L."/>
            <person name="Arachchi H.M."/>
            <person name="Berlin A."/>
            <person name="Brown A."/>
            <person name="Chapman S.B."/>
            <person name="Chen Z."/>
            <person name="Dunbar C."/>
            <person name="Freedman E."/>
            <person name="Gearin G."/>
            <person name="Gellesch M."/>
            <person name="Goldberg J."/>
            <person name="Griggs A."/>
            <person name="Gujja S."/>
            <person name="Heiman D."/>
            <person name="Howarth C."/>
            <person name="Larson L."/>
            <person name="Lui A."/>
            <person name="MacDonald P.J.P."/>
            <person name="Mehta T."/>
            <person name="Montmayeur A."/>
            <person name="Murphy C."/>
            <person name="Neiman D."/>
            <person name="Pearson M."/>
            <person name="Priest M."/>
            <person name="Roberts A."/>
            <person name="Saif S."/>
            <person name="Shea T."/>
            <person name="Shenoy N."/>
            <person name="Sisk P."/>
            <person name="Stolte C."/>
            <person name="Sykes S."/>
            <person name="Yandava C."/>
            <person name="Wortman J."/>
            <person name="Nusbaum C."/>
            <person name="Birren B."/>
        </authorList>
    </citation>
    <scope>NUCLEOTIDE SEQUENCE [LARGE SCALE GENOMIC DNA]</scope>
    <source>
        <strain evidence="1 2">DSM 22836</strain>
    </source>
</reference>
<keyword evidence="2" id="KW-1185">Reference proteome</keyword>
<proteinExistence type="predicted"/>
<dbReference type="STRING" id="742767.HMPREF9456_03327"/>
<dbReference type="OrthoDB" id="9905806at2"/>
<name>F8X518_9BACT</name>
<evidence type="ECO:0000313" key="1">
    <source>
        <dbReference type="EMBL" id="EGK04716.1"/>
    </source>
</evidence>
<sequence>MKAIDSDKVNFIKNLNKDAYSPYSSYCRPEDVCEVIRMNYNLSSKDMPKLIKVEGGEYMLFLTKQVGVVVDFVCVQKDGKFELLEMNLKAYNEYERYMSELMVA</sequence>
<gene>
    <name evidence="1" type="ORF">HMPREF9456_03327</name>
</gene>
<dbReference type="HOGENOM" id="CLU_2245683_0_0_10"/>
<accession>F8X518</accession>
<dbReference type="AlphaFoldDB" id="F8X518"/>